<dbReference type="Gene3D" id="3.40.50.970">
    <property type="match status" value="2"/>
</dbReference>
<dbReference type="GO" id="GO:0016491">
    <property type="term" value="F:oxidoreductase activity"/>
    <property type="evidence" value="ECO:0007669"/>
    <property type="project" value="UniProtKB-KW"/>
</dbReference>
<dbReference type="PANTHER" id="PTHR42897">
    <property type="entry name" value="PYRUVATE SYNTHASE SUBUNIT PORB"/>
    <property type="match status" value="1"/>
</dbReference>
<dbReference type="InterPro" id="IPR011766">
    <property type="entry name" value="TPP_enzyme_TPP-bd"/>
</dbReference>
<evidence type="ECO:0000259" key="2">
    <source>
        <dbReference type="Pfam" id="PF02775"/>
    </source>
</evidence>
<dbReference type="InterPro" id="IPR051479">
    <property type="entry name" value="PorB-like"/>
</dbReference>
<dbReference type="GO" id="GO:0030976">
    <property type="term" value="F:thiamine pyrophosphate binding"/>
    <property type="evidence" value="ECO:0007669"/>
    <property type="project" value="InterPro"/>
</dbReference>
<evidence type="ECO:0000256" key="1">
    <source>
        <dbReference type="ARBA" id="ARBA00023002"/>
    </source>
</evidence>
<comment type="caution">
    <text evidence="3">The sequence shown here is derived from an EMBL/GenBank/DDBJ whole genome shotgun (WGS) entry which is preliminary data.</text>
</comment>
<reference evidence="3" key="1">
    <citation type="journal article" date="2015" name="Nature">
        <title>Complex archaea that bridge the gap between prokaryotes and eukaryotes.</title>
        <authorList>
            <person name="Spang A."/>
            <person name="Saw J.H."/>
            <person name="Jorgensen S.L."/>
            <person name="Zaremba-Niedzwiedzka K."/>
            <person name="Martijn J."/>
            <person name="Lind A.E."/>
            <person name="van Eijk R."/>
            <person name="Schleper C."/>
            <person name="Guy L."/>
            <person name="Ettema T.J."/>
        </authorList>
    </citation>
    <scope>NUCLEOTIDE SEQUENCE</scope>
</reference>
<dbReference type="CDD" id="cd03376">
    <property type="entry name" value="TPP_PFOR_porB_like"/>
    <property type="match status" value="1"/>
</dbReference>
<dbReference type="PANTHER" id="PTHR42897:SF2">
    <property type="entry name" value="PYRUVATE SYNTHASE SUBUNIT PORB"/>
    <property type="match status" value="1"/>
</dbReference>
<evidence type="ECO:0000313" key="3">
    <source>
        <dbReference type="EMBL" id="KKM00287.1"/>
    </source>
</evidence>
<dbReference type="EMBL" id="LAZR01017468">
    <property type="protein sequence ID" value="KKM00287.1"/>
    <property type="molecule type" value="Genomic_DNA"/>
</dbReference>
<gene>
    <name evidence="3" type="ORF">LCGC14_1805970</name>
</gene>
<accession>A0A0F9HB45</accession>
<dbReference type="AlphaFoldDB" id="A0A0F9HB45"/>
<name>A0A0F9HB45_9ZZZZ</name>
<sequence>MKKEKKMTFSLPEEELMNSGHLACQGCGAALAMRYVLKALGQKVVLCIPACCWSIIDGQFPYSSLDVPIFHCAFETAAVSASGVKAGLEMVGDTETTVVAWAGDGGTFDIGLQALSAVAERNDNILYVCYDNEAYMNTGIQRSSATPYGAWTTTTPVKHFKERPKKDIDAIMAAHRIPYIATASIGYPEDLFRKAKKAKEIEGTRFLHIYAPCPTGWKSRPEDTIKLARMVVQNATFPIYEIEWGEKYTLNIKLKEKKSISDYLKIQGRFRHLTKKEIASMQEEVDRKWERLLSLVNSSREKDQIPS</sequence>
<dbReference type="Pfam" id="PF02775">
    <property type="entry name" value="TPP_enzyme_C"/>
    <property type="match status" value="1"/>
</dbReference>
<dbReference type="SUPFAM" id="SSF52518">
    <property type="entry name" value="Thiamin diphosphate-binding fold (THDP-binding)"/>
    <property type="match status" value="1"/>
</dbReference>
<dbReference type="NCBIfam" id="NF008818">
    <property type="entry name" value="PRK11864.1"/>
    <property type="match status" value="1"/>
</dbReference>
<dbReference type="InterPro" id="IPR029061">
    <property type="entry name" value="THDP-binding"/>
</dbReference>
<feature type="domain" description="Thiamine pyrophosphate enzyme TPP-binding" evidence="2">
    <location>
        <begin position="69"/>
        <end position="209"/>
    </location>
</feature>
<organism evidence="3">
    <name type="scientific">marine sediment metagenome</name>
    <dbReference type="NCBI Taxonomy" id="412755"/>
    <lineage>
        <taxon>unclassified sequences</taxon>
        <taxon>metagenomes</taxon>
        <taxon>ecological metagenomes</taxon>
    </lineage>
</organism>
<proteinExistence type="predicted"/>
<keyword evidence="1" id="KW-0560">Oxidoreductase</keyword>
<protein>
    <recommendedName>
        <fullName evidence="2">Thiamine pyrophosphate enzyme TPP-binding domain-containing protein</fullName>
    </recommendedName>
</protein>